<proteinExistence type="predicted"/>
<dbReference type="Proteomes" id="UP000008370">
    <property type="component" value="Unassembled WGS sequence"/>
</dbReference>
<name>K5WH74_PHACS</name>
<evidence type="ECO:0000256" key="1">
    <source>
        <dbReference type="SAM" id="MobiDB-lite"/>
    </source>
</evidence>
<feature type="region of interest" description="Disordered" evidence="1">
    <location>
        <begin position="1"/>
        <end position="43"/>
    </location>
</feature>
<organism evidence="2 3">
    <name type="scientific">Phanerochaete carnosa (strain HHB-10118-sp)</name>
    <name type="common">White-rot fungus</name>
    <name type="synonym">Peniophora carnosa</name>
    <dbReference type="NCBI Taxonomy" id="650164"/>
    <lineage>
        <taxon>Eukaryota</taxon>
        <taxon>Fungi</taxon>
        <taxon>Dikarya</taxon>
        <taxon>Basidiomycota</taxon>
        <taxon>Agaricomycotina</taxon>
        <taxon>Agaricomycetes</taxon>
        <taxon>Polyporales</taxon>
        <taxon>Phanerochaetaceae</taxon>
        <taxon>Phanerochaete</taxon>
    </lineage>
</organism>
<accession>K5WH74</accession>
<reference evidence="2 3" key="1">
    <citation type="journal article" date="2012" name="BMC Genomics">
        <title>Comparative genomics of the white-rot fungi, Phanerochaete carnosa and P. chrysosporium, to elucidate the genetic basis of the distinct wood types they colonize.</title>
        <authorList>
            <person name="Suzuki H."/>
            <person name="MacDonald J."/>
            <person name="Syed K."/>
            <person name="Salamov A."/>
            <person name="Hori C."/>
            <person name="Aerts A."/>
            <person name="Henrissat B."/>
            <person name="Wiebenga A."/>
            <person name="vanKuyk P.A."/>
            <person name="Barry K."/>
            <person name="Lindquist E."/>
            <person name="LaButti K."/>
            <person name="Lapidus A."/>
            <person name="Lucas S."/>
            <person name="Coutinho P."/>
            <person name="Gong Y."/>
            <person name="Samejima M."/>
            <person name="Mahadevan R."/>
            <person name="Abou-Zaid M."/>
            <person name="de Vries R.P."/>
            <person name="Igarashi K."/>
            <person name="Yadav J.S."/>
            <person name="Grigoriev I.V."/>
            <person name="Master E.R."/>
        </authorList>
    </citation>
    <scope>NUCLEOTIDE SEQUENCE [LARGE SCALE GENOMIC DNA]</scope>
    <source>
        <strain evidence="2 3">HHB-10118-sp</strain>
    </source>
</reference>
<dbReference type="RefSeq" id="XP_007401638.1">
    <property type="nucleotide sequence ID" value="XM_007401576.1"/>
</dbReference>
<dbReference type="AlphaFoldDB" id="K5WH74"/>
<protein>
    <submittedName>
        <fullName evidence="2">Uncharacterized protein</fullName>
    </submittedName>
</protein>
<dbReference type="GeneID" id="18919017"/>
<dbReference type="InParanoid" id="K5WH74"/>
<keyword evidence="3" id="KW-1185">Reference proteome</keyword>
<feature type="compositionally biased region" description="Basic residues" evidence="1">
    <location>
        <begin position="1"/>
        <end position="10"/>
    </location>
</feature>
<sequence>MSPGKTRPRRSASMSEARGDEAHHGYNHQPSYARATATRGARRVTLEEKMRQEQELLYQSGTHTCTIKSESLRLYLHRCRQRSRFLRV</sequence>
<dbReference type="HOGENOM" id="CLU_2469832_0_0_1"/>
<gene>
    <name evidence="2" type="ORF">PHACADRAFT_265115</name>
</gene>
<dbReference type="KEGG" id="pco:PHACADRAFT_265115"/>
<evidence type="ECO:0000313" key="2">
    <source>
        <dbReference type="EMBL" id="EKM49572.1"/>
    </source>
</evidence>
<dbReference type="EMBL" id="JH930480">
    <property type="protein sequence ID" value="EKM49572.1"/>
    <property type="molecule type" value="Genomic_DNA"/>
</dbReference>
<evidence type="ECO:0000313" key="3">
    <source>
        <dbReference type="Proteomes" id="UP000008370"/>
    </source>
</evidence>